<keyword evidence="2" id="KW-1185">Reference proteome</keyword>
<name>A0ABY8L2Q4_9FLAO</name>
<organism evidence="1 2">
    <name type="scientific">Tenacibaculum tangerinum</name>
    <dbReference type="NCBI Taxonomy" id="3038772"/>
    <lineage>
        <taxon>Bacteria</taxon>
        <taxon>Pseudomonadati</taxon>
        <taxon>Bacteroidota</taxon>
        <taxon>Flavobacteriia</taxon>
        <taxon>Flavobacteriales</taxon>
        <taxon>Flavobacteriaceae</taxon>
        <taxon>Tenacibaculum</taxon>
    </lineage>
</organism>
<evidence type="ECO:0008006" key="3">
    <source>
        <dbReference type="Google" id="ProtNLM"/>
    </source>
</evidence>
<accession>A0ABY8L2Q4</accession>
<evidence type="ECO:0000313" key="2">
    <source>
        <dbReference type="Proteomes" id="UP001232001"/>
    </source>
</evidence>
<sequence length="280" mass="30715">MTLKFVKESIYILSLLSFLVVTSCQSDETEKVSNSELTTEEALEAVLENDISSGIESVIEDDVVLEELSVKGTVAKNNHPECLTRTIEETAGSKKVTLDFGTACTGKKGHVFAGKISIEYTRVEGGFLKTVTFENFSVDGNAVVGTIVVSKVRENIDGHPERTYSIDLSITLKTGETITKKGEKIKEMIEGYDTHDRGDDVFLISGFWKSVNKAGKEVNVTITTDLRREYACKYIVSGVVEVTRGERSYTIDFGDGSCDSNATITDAAGNTKEIILKDRY</sequence>
<protein>
    <recommendedName>
        <fullName evidence="3">Lipoprotein</fullName>
    </recommendedName>
</protein>
<proteinExistence type="predicted"/>
<dbReference type="PROSITE" id="PS51257">
    <property type="entry name" value="PROKAR_LIPOPROTEIN"/>
    <property type="match status" value="1"/>
</dbReference>
<dbReference type="RefSeq" id="WP_279650266.1">
    <property type="nucleotide sequence ID" value="NZ_CP122539.1"/>
</dbReference>
<evidence type="ECO:0000313" key="1">
    <source>
        <dbReference type="EMBL" id="WGH74385.1"/>
    </source>
</evidence>
<reference evidence="1 2" key="1">
    <citation type="submission" date="2023-04" db="EMBL/GenBank/DDBJ databases">
        <title>Tenacibaculum tangerinum sp. nov., isolated from sea tidal flat of South Korea.</title>
        <authorList>
            <person name="Lee S.H."/>
            <person name="Kim J.-J."/>
        </authorList>
    </citation>
    <scope>NUCLEOTIDE SEQUENCE [LARGE SCALE GENOMIC DNA]</scope>
    <source>
        <strain evidence="1 2">GRR-S3-23</strain>
    </source>
</reference>
<dbReference type="EMBL" id="CP122539">
    <property type="protein sequence ID" value="WGH74385.1"/>
    <property type="molecule type" value="Genomic_DNA"/>
</dbReference>
<gene>
    <name evidence="1" type="ORF">P8625_09700</name>
</gene>
<dbReference type="Proteomes" id="UP001232001">
    <property type="component" value="Chromosome"/>
</dbReference>